<dbReference type="Gene3D" id="2.60.15.10">
    <property type="entry name" value="F0F1 ATP synthase delta/epsilon subunit, N-terminal"/>
    <property type="match status" value="1"/>
</dbReference>
<dbReference type="InterPro" id="IPR036771">
    <property type="entry name" value="ATPsynth_dsu/esu_N"/>
</dbReference>
<dbReference type="AlphaFoldDB" id="A0A0F3NPE9"/>
<comment type="caution">
    <text evidence="3">The sequence shown here is derived from an EMBL/GenBank/DDBJ whole genome shotgun (WGS) entry which is preliminary data.</text>
</comment>
<dbReference type="OrthoDB" id="9799969at2"/>
<dbReference type="GO" id="GO:0015986">
    <property type="term" value="P:proton motive force-driven ATP synthesis"/>
    <property type="evidence" value="ECO:0007669"/>
    <property type="project" value="InterPro"/>
</dbReference>
<name>A0A0F3NPE9_9RICK</name>
<keyword evidence="1" id="KW-0139">CF(1)</keyword>
<proteinExistence type="predicted"/>
<keyword evidence="1" id="KW-0066">ATP synthesis</keyword>
<evidence type="ECO:0000256" key="1">
    <source>
        <dbReference type="ARBA" id="ARBA00023196"/>
    </source>
</evidence>
<reference evidence="3 4" key="1">
    <citation type="submission" date="2015-02" db="EMBL/GenBank/DDBJ databases">
        <title>Genome Sequencing of Rickettsiales.</title>
        <authorList>
            <person name="Daugherty S.C."/>
            <person name="Su Q."/>
            <person name="Abolude K."/>
            <person name="Beier-Sexton M."/>
            <person name="Carlyon J.A."/>
            <person name="Carter R."/>
            <person name="Day N.P."/>
            <person name="Dumler S.J."/>
            <person name="Dyachenko V."/>
            <person name="Godinez A."/>
            <person name="Kurtti T.J."/>
            <person name="Lichay M."/>
            <person name="Mullins K.E."/>
            <person name="Ott S."/>
            <person name="Pappas-Brown V."/>
            <person name="Paris D.H."/>
            <person name="Patel P."/>
            <person name="Richards A.L."/>
            <person name="Sadzewicz L."/>
            <person name="Sears K."/>
            <person name="Seidman D."/>
            <person name="Sengamalay N."/>
            <person name="Stenos J."/>
            <person name="Tallon L.J."/>
            <person name="Vincent G."/>
            <person name="Fraser C.M."/>
            <person name="Munderloh U."/>
            <person name="Dunning-Hotopp J.C."/>
        </authorList>
    </citation>
    <scope>NUCLEOTIDE SEQUENCE [LARGE SCALE GENOMIC DNA]</scope>
    <source>
        <strain evidence="3 4">RAC413</strain>
    </source>
</reference>
<dbReference type="RefSeq" id="WP_045808637.1">
    <property type="nucleotide sequence ID" value="NZ_LANX01000001.1"/>
</dbReference>
<dbReference type="SUPFAM" id="SSF51344">
    <property type="entry name" value="Epsilon subunit of F1F0-ATP synthase N-terminal domain"/>
    <property type="match status" value="1"/>
</dbReference>
<dbReference type="EMBL" id="LANX01000001">
    <property type="protein sequence ID" value="KJV68789.1"/>
    <property type="molecule type" value="Genomic_DNA"/>
</dbReference>
<feature type="domain" description="ATP synthase F1 complex delta/epsilon subunit N-terminal" evidence="2">
    <location>
        <begin position="5"/>
        <end position="82"/>
    </location>
</feature>
<sequence length="134" mass="15340">MQNVTVKFTTPDYEMIFNDIYSIAASTEGGHFVIMPNHEKFIMSLCSGDVVLKDISSVTTIIVVANAVLSICDNKCNIIADIAFIFNKDKIKQLKEVQKLFEKNISNVIHDKFLYDILDQDLKFMSRYYNENIS</sequence>
<evidence type="ECO:0000313" key="3">
    <source>
        <dbReference type="EMBL" id="KJV68789.1"/>
    </source>
</evidence>
<dbReference type="Pfam" id="PF02823">
    <property type="entry name" value="ATP-synt_DE_N"/>
    <property type="match status" value="1"/>
</dbReference>
<gene>
    <name evidence="3" type="ORF">NLO413_0154</name>
</gene>
<dbReference type="Proteomes" id="UP000033562">
    <property type="component" value="Unassembled WGS sequence"/>
</dbReference>
<evidence type="ECO:0000313" key="4">
    <source>
        <dbReference type="Proteomes" id="UP000033562"/>
    </source>
</evidence>
<dbReference type="GO" id="GO:0045259">
    <property type="term" value="C:proton-transporting ATP synthase complex"/>
    <property type="evidence" value="ECO:0007669"/>
    <property type="project" value="UniProtKB-KW"/>
</dbReference>
<dbReference type="InterPro" id="IPR020546">
    <property type="entry name" value="ATP_synth_F1_dsu/esu_N"/>
</dbReference>
<keyword evidence="4" id="KW-1185">Reference proteome</keyword>
<organism evidence="3 4">
    <name type="scientific">Candidatus Neoehrlichia procyonis str. RAC413</name>
    <dbReference type="NCBI Taxonomy" id="1359163"/>
    <lineage>
        <taxon>Bacteria</taxon>
        <taxon>Pseudomonadati</taxon>
        <taxon>Pseudomonadota</taxon>
        <taxon>Alphaproteobacteria</taxon>
        <taxon>Rickettsiales</taxon>
        <taxon>Anaplasmataceae</taxon>
        <taxon>Candidatus Neoehrlichia</taxon>
    </lineage>
</organism>
<evidence type="ECO:0000259" key="2">
    <source>
        <dbReference type="Pfam" id="PF02823"/>
    </source>
</evidence>
<protein>
    <submittedName>
        <fullName evidence="3">ATP synthase, Delta/Epsilon chain, beta-sandwich domain protein</fullName>
    </submittedName>
</protein>
<accession>A0A0F3NPE9</accession>
<dbReference type="STRING" id="1359163.NLO413_0154"/>